<feature type="binding site" description="axial binding residue" evidence="8">
    <location>
        <position position="374"/>
    </location>
    <ligand>
        <name>heme</name>
        <dbReference type="ChEBI" id="CHEBI:30413"/>
    </ligand>
    <ligandPart>
        <name>Fe</name>
        <dbReference type="ChEBI" id="CHEBI:18248"/>
    </ligandPart>
</feature>
<dbReference type="GO" id="GO:0016705">
    <property type="term" value="F:oxidoreductase activity, acting on paired donors, with incorporation or reduction of molecular oxygen"/>
    <property type="evidence" value="ECO:0007669"/>
    <property type="project" value="InterPro"/>
</dbReference>
<dbReference type="SUPFAM" id="SSF48264">
    <property type="entry name" value="Cytochrome P450"/>
    <property type="match status" value="1"/>
</dbReference>
<dbReference type="GO" id="GO:0016125">
    <property type="term" value="P:sterol metabolic process"/>
    <property type="evidence" value="ECO:0007669"/>
    <property type="project" value="TreeGrafter"/>
</dbReference>
<evidence type="ECO:0000256" key="6">
    <source>
        <dbReference type="ARBA" id="ARBA00023004"/>
    </source>
</evidence>
<protein>
    <submittedName>
        <fullName evidence="10">Cytochrome</fullName>
    </submittedName>
</protein>
<evidence type="ECO:0000313" key="13">
    <source>
        <dbReference type="Proteomes" id="UP000037962"/>
    </source>
</evidence>
<dbReference type="InterPro" id="IPR001128">
    <property type="entry name" value="Cyt_P450"/>
</dbReference>
<proteinExistence type="inferred from homology"/>
<dbReference type="CDD" id="cd00302">
    <property type="entry name" value="cytochrome_P450"/>
    <property type="match status" value="1"/>
</dbReference>
<dbReference type="EMBL" id="LJFO01000007">
    <property type="protein sequence ID" value="KPG10616.1"/>
    <property type="molecule type" value="Genomic_DNA"/>
</dbReference>
<dbReference type="KEGG" id="miz:BAB75_23885"/>
<gene>
    <name evidence="10" type="ORF">AN908_14410</name>
    <name evidence="11" type="ORF">AN912_04670</name>
</gene>
<evidence type="ECO:0000256" key="2">
    <source>
        <dbReference type="ARBA" id="ARBA00010617"/>
    </source>
</evidence>
<comment type="cofactor">
    <cofactor evidence="1 8">
        <name>heme</name>
        <dbReference type="ChEBI" id="CHEBI:30413"/>
    </cofactor>
</comment>
<dbReference type="Gene3D" id="1.10.630.10">
    <property type="entry name" value="Cytochrome P450"/>
    <property type="match status" value="1"/>
</dbReference>
<dbReference type="PROSITE" id="PS00086">
    <property type="entry name" value="CYTOCHROME_P450"/>
    <property type="match status" value="1"/>
</dbReference>
<keyword evidence="13" id="KW-1185">Reference proteome</keyword>
<accession>A0A7V8LPD9</accession>
<dbReference type="AlphaFoldDB" id="A0A7V8LPD9"/>
<dbReference type="GO" id="GO:0020037">
    <property type="term" value="F:heme binding"/>
    <property type="evidence" value="ECO:0007669"/>
    <property type="project" value="InterPro"/>
</dbReference>
<evidence type="ECO:0000313" key="12">
    <source>
        <dbReference type="Proteomes" id="UP000037843"/>
    </source>
</evidence>
<evidence type="ECO:0000256" key="4">
    <source>
        <dbReference type="ARBA" id="ARBA00022723"/>
    </source>
</evidence>
<evidence type="ECO:0000256" key="8">
    <source>
        <dbReference type="PIRSR" id="PIRSR602401-1"/>
    </source>
</evidence>
<dbReference type="PRINTS" id="PR00463">
    <property type="entry name" value="EP450I"/>
</dbReference>
<dbReference type="InterPro" id="IPR002401">
    <property type="entry name" value="Cyt_P450_E_grp-I"/>
</dbReference>
<comment type="caution">
    <text evidence="10">The sequence shown here is derived from an EMBL/GenBank/DDBJ whole genome shotgun (WGS) entry which is preliminary data.</text>
</comment>
<dbReference type="EMBL" id="LJFS01000004">
    <property type="protein sequence ID" value="KPG36432.1"/>
    <property type="molecule type" value="Genomic_DNA"/>
</dbReference>
<dbReference type="GO" id="GO:0004497">
    <property type="term" value="F:monooxygenase activity"/>
    <property type="evidence" value="ECO:0007669"/>
    <property type="project" value="UniProtKB-KW"/>
</dbReference>
<evidence type="ECO:0000313" key="10">
    <source>
        <dbReference type="EMBL" id="KPG10616.1"/>
    </source>
</evidence>
<dbReference type="PANTHER" id="PTHR24286:SF24">
    <property type="entry name" value="LANOSTEROL 14-ALPHA DEMETHYLASE"/>
    <property type="match status" value="1"/>
</dbReference>
<keyword evidence="3 8" id="KW-0349">Heme</keyword>
<keyword evidence="5 9" id="KW-0560">Oxidoreductase</keyword>
<name>A0A7V8LPD9_9MYCO</name>
<evidence type="ECO:0000256" key="1">
    <source>
        <dbReference type="ARBA" id="ARBA00001971"/>
    </source>
</evidence>
<evidence type="ECO:0000256" key="5">
    <source>
        <dbReference type="ARBA" id="ARBA00023002"/>
    </source>
</evidence>
<dbReference type="Pfam" id="PF00067">
    <property type="entry name" value="p450"/>
    <property type="match status" value="1"/>
</dbReference>
<keyword evidence="7 9" id="KW-0503">Monooxygenase</keyword>
<sequence length="431" mass="48028">MLDPTQFLLYKHLKYGPVSELKTLYQTYIVLSGMEAAAFVSSRDGRECLTVGNAWKFIEEEFSATATLVTTDGQEHKEIRGALQRGYSRDAITGRYDEAVRIIDGSVDSTWQQGSSVPVVTAMQSLVIRLLGTLMSGSLPSDEIVDSISYVSDRILKVVPVQQIPKFMLRRGRYLVERQRVIEFASDTLRIAAERRGNGTRGSKPTLIDDILDTYQPESGGELQDNTVINALLPFFAGIETTASTTSLALYMILSNPSVLDAIRQELDQLFAGDNVEHESLFRGAPTLHGAINETMRLHPVAATLVRFAKKDFEFHGYRVRKGSRILAATSVSHFLNDCYENPEEFDVHRYSARAAQHRQPGAYSPFGRGEHMCIGKGVAEELMMIIMARLLFRTEIILDPPIYELKKRLASTGPAENFAVRVVGNRRASA</sequence>
<evidence type="ECO:0000256" key="7">
    <source>
        <dbReference type="ARBA" id="ARBA00023033"/>
    </source>
</evidence>
<evidence type="ECO:0000256" key="9">
    <source>
        <dbReference type="RuleBase" id="RU000461"/>
    </source>
</evidence>
<dbReference type="PANTHER" id="PTHR24286">
    <property type="entry name" value="CYTOCHROME P450 26"/>
    <property type="match status" value="1"/>
</dbReference>
<dbReference type="InterPro" id="IPR036396">
    <property type="entry name" value="Cyt_P450_sf"/>
</dbReference>
<keyword evidence="4 8" id="KW-0479">Metal-binding</keyword>
<dbReference type="GO" id="GO:0005506">
    <property type="term" value="F:iron ion binding"/>
    <property type="evidence" value="ECO:0007669"/>
    <property type="project" value="InterPro"/>
</dbReference>
<organism evidence="10 12">
    <name type="scientific">Mycobacteroides immunogenum</name>
    <dbReference type="NCBI Taxonomy" id="83262"/>
    <lineage>
        <taxon>Bacteria</taxon>
        <taxon>Bacillati</taxon>
        <taxon>Actinomycetota</taxon>
        <taxon>Actinomycetes</taxon>
        <taxon>Mycobacteriales</taxon>
        <taxon>Mycobacteriaceae</taxon>
        <taxon>Mycobacteroides</taxon>
    </lineage>
</organism>
<dbReference type="Proteomes" id="UP000037843">
    <property type="component" value="Unassembled WGS sequence"/>
</dbReference>
<reference evidence="12 13" key="1">
    <citation type="submission" date="2015-09" db="EMBL/GenBank/DDBJ databases">
        <title>Genome Sequences of Mycobacterium immunogenum Isolates, Recuperated from a Chloraminated Drinking Water Distribution System Simulator Subjected to Episodes of Nitrification.</title>
        <authorList>
            <person name="Gomez-Alvarez V."/>
            <person name="Revetta R.P."/>
        </authorList>
    </citation>
    <scope>NUCLEOTIDE SEQUENCE [LARGE SCALE GENOMIC DNA]</scope>
    <source>
        <strain evidence="10 12">H008</strain>
        <strain evidence="11 13">H076</strain>
    </source>
</reference>
<dbReference type="PRINTS" id="PR00385">
    <property type="entry name" value="P450"/>
</dbReference>
<comment type="similarity">
    <text evidence="2 9">Belongs to the cytochrome P450 family.</text>
</comment>
<dbReference type="InterPro" id="IPR017972">
    <property type="entry name" value="Cyt_P450_CS"/>
</dbReference>
<evidence type="ECO:0000313" key="11">
    <source>
        <dbReference type="EMBL" id="KPG36432.1"/>
    </source>
</evidence>
<dbReference type="Proteomes" id="UP000037962">
    <property type="component" value="Unassembled WGS sequence"/>
</dbReference>
<keyword evidence="6 8" id="KW-0408">Iron</keyword>
<evidence type="ECO:0000256" key="3">
    <source>
        <dbReference type="ARBA" id="ARBA00022617"/>
    </source>
</evidence>